<comment type="caution">
    <text evidence="5">The sequence shown here is derived from an EMBL/GenBank/DDBJ whole genome shotgun (WGS) entry which is preliminary data.</text>
</comment>
<dbReference type="PANTHER" id="PTHR46796:SF2">
    <property type="entry name" value="TRANSCRIPTIONAL REGULATORY PROTEIN"/>
    <property type="match status" value="1"/>
</dbReference>
<keyword evidence="6" id="KW-1185">Reference proteome</keyword>
<protein>
    <submittedName>
        <fullName evidence="5">AraC family transcriptional regulator</fullName>
    </submittedName>
</protein>
<keyword evidence="3" id="KW-0804">Transcription</keyword>
<dbReference type="EMBL" id="JBHSBI010000033">
    <property type="protein sequence ID" value="MFC4014310.1"/>
    <property type="molecule type" value="Genomic_DNA"/>
</dbReference>
<dbReference type="InterPro" id="IPR050204">
    <property type="entry name" value="AraC_XylS_family_regulators"/>
</dbReference>
<name>A0ABV8GMS9_9ACTN</name>
<dbReference type="PROSITE" id="PS01124">
    <property type="entry name" value="HTH_ARAC_FAMILY_2"/>
    <property type="match status" value="1"/>
</dbReference>
<feature type="domain" description="HTH araC/xylS-type" evidence="4">
    <location>
        <begin position="172"/>
        <end position="269"/>
    </location>
</feature>
<dbReference type="Gene3D" id="1.10.10.60">
    <property type="entry name" value="Homeodomain-like"/>
    <property type="match status" value="2"/>
</dbReference>
<keyword evidence="2" id="KW-0238">DNA-binding</keyword>
<evidence type="ECO:0000256" key="2">
    <source>
        <dbReference type="ARBA" id="ARBA00023125"/>
    </source>
</evidence>
<dbReference type="InterPro" id="IPR003313">
    <property type="entry name" value="AraC-bd"/>
</dbReference>
<dbReference type="InterPro" id="IPR037923">
    <property type="entry name" value="HTH-like"/>
</dbReference>
<evidence type="ECO:0000313" key="5">
    <source>
        <dbReference type="EMBL" id="MFC4014310.1"/>
    </source>
</evidence>
<dbReference type="InterPro" id="IPR009057">
    <property type="entry name" value="Homeodomain-like_sf"/>
</dbReference>
<dbReference type="SUPFAM" id="SSF51215">
    <property type="entry name" value="Regulatory protein AraC"/>
    <property type="match status" value="1"/>
</dbReference>
<dbReference type="InterPro" id="IPR018060">
    <property type="entry name" value="HTH_AraC"/>
</dbReference>
<dbReference type="SMART" id="SM00342">
    <property type="entry name" value="HTH_ARAC"/>
    <property type="match status" value="1"/>
</dbReference>
<dbReference type="Pfam" id="PF12833">
    <property type="entry name" value="HTH_18"/>
    <property type="match status" value="1"/>
</dbReference>
<evidence type="ECO:0000256" key="3">
    <source>
        <dbReference type="ARBA" id="ARBA00023163"/>
    </source>
</evidence>
<dbReference type="PANTHER" id="PTHR46796">
    <property type="entry name" value="HTH-TYPE TRANSCRIPTIONAL ACTIVATOR RHAS-RELATED"/>
    <property type="match status" value="1"/>
</dbReference>
<evidence type="ECO:0000256" key="1">
    <source>
        <dbReference type="ARBA" id="ARBA00023015"/>
    </source>
</evidence>
<proteinExistence type="predicted"/>
<dbReference type="RefSeq" id="WP_379534155.1">
    <property type="nucleotide sequence ID" value="NZ_JBHSBI010000033.1"/>
</dbReference>
<dbReference type="SUPFAM" id="SSF46689">
    <property type="entry name" value="Homeodomain-like"/>
    <property type="match status" value="2"/>
</dbReference>
<evidence type="ECO:0000259" key="4">
    <source>
        <dbReference type="PROSITE" id="PS01124"/>
    </source>
</evidence>
<dbReference type="Proteomes" id="UP001595851">
    <property type="component" value="Unassembled WGS sequence"/>
</dbReference>
<sequence length="281" mass="30843">MGAGRRMWRADDLGGLEVFHATLDAFSFRPHAHEEYFIALTEHGLVTPTYRGRRHVVGPGELIVLNPEEAHAGGPPEGMAWTYRALYPGPELIDAVMAGFPRPATPRFGGDVVRDRQVASRLRRFHTLSARAGTSALERESCLAEALVLLVSRHAPPPRDPWPAGRERAAVRLAREFLDEHAPANVTLRELAAHAGLSAYHLCRVFGRAVGMTPHAYQRQARVRLAKALLRAGLAPARVAAEAGFYDQAHLTRHFKHVVGITPGQYLSAVGELRRPPAPGR</sequence>
<dbReference type="Pfam" id="PF02311">
    <property type="entry name" value="AraC_binding"/>
    <property type="match status" value="1"/>
</dbReference>
<evidence type="ECO:0000313" key="6">
    <source>
        <dbReference type="Proteomes" id="UP001595851"/>
    </source>
</evidence>
<keyword evidence="1" id="KW-0805">Transcription regulation</keyword>
<gene>
    <name evidence="5" type="ORF">ACFOY2_44295</name>
</gene>
<accession>A0ABV8GMS9</accession>
<organism evidence="5 6">
    <name type="scientific">Nonomuraea purpurea</name>
    <dbReference type="NCBI Taxonomy" id="1849276"/>
    <lineage>
        <taxon>Bacteria</taxon>
        <taxon>Bacillati</taxon>
        <taxon>Actinomycetota</taxon>
        <taxon>Actinomycetes</taxon>
        <taxon>Streptosporangiales</taxon>
        <taxon>Streptosporangiaceae</taxon>
        <taxon>Nonomuraea</taxon>
    </lineage>
</organism>
<reference evidence="6" key="1">
    <citation type="journal article" date="2019" name="Int. J. Syst. Evol. Microbiol.">
        <title>The Global Catalogue of Microorganisms (GCM) 10K type strain sequencing project: providing services to taxonomists for standard genome sequencing and annotation.</title>
        <authorList>
            <consortium name="The Broad Institute Genomics Platform"/>
            <consortium name="The Broad Institute Genome Sequencing Center for Infectious Disease"/>
            <person name="Wu L."/>
            <person name="Ma J."/>
        </authorList>
    </citation>
    <scope>NUCLEOTIDE SEQUENCE [LARGE SCALE GENOMIC DNA]</scope>
    <source>
        <strain evidence="6">TBRC 1276</strain>
    </source>
</reference>